<protein>
    <recommendedName>
        <fullName evidence="2">Endonuclease/exonuclease/phosphatase domain-containing protein</fullName>
    </recommendedName>
</protein>
<feature type="non-terminal residue" evidence="1">
    <location>
        <position position="232"/>
    </location>
</feature>
<organism evidence="1">
    <name type="scientific">Nothobranchius kadleci</name>
    <name type="common">African annual killifish</name>
    <dbReference type="NCBI Taxonomy" id="1051664"/>
    <lineage>
        <taxon>Eukaryota</taxon>
        <taxon>Metazoa</taxon>
        <taxon>Chordata</taxon>
        <taxon>Craniata</taxon>
        <taxon>Vertebrata</taxon>
        <taxon>Euteleostomi</taxon>
        <taxon>Actinopterygii</taxon>
        <taxon>Neopterygii</taxon>
        <taxon>Teleostei</taxon>
        <taxon>Neoteleostei</taxon>
        <taxon>Acanthomorphata</taxon>
        <taxon>Ovalentaria</taxon>
        <taxon>Atherinomorphae</taxon>
        <taxon>Cyprinodontiformes</taxon>
        <taxon>Nothobranchiidae</taxon>
        <taxon>Nothobranchius</taxon>
    </lineage>
</organism>
<reference evidence="1" key="2">
    <citation type="submission" date="2016-06" db="EMBL/GenBank/DDBJ databases">
        <title>The genome of a short-lived fish provides insights into sex chromosome evolution and the genetic control of aging.</title>
        <authorList>
            <person name="Reichwald K."/>
            <person name="Felder M."/>
            <person name="Petzold A."/>
            <person name="Koch P."/>
            <person name="Groth M."/>
            <person name="Platzer M."/>
        </authorList>
    </citation>
    <scope>NUCLEOTIDE SEQUENCE</scope>
    <source>
        <tissue evidence="1">Brain</tissue>
    </source>
</reference>
<reference evidence="1" key="1">
    <citation type="submission" date="2016-05" db="EMBL/GenBank/DDBJ databases">
        <authorList>
            <person name="Lavstsen T."/>
            <person name="Jespersen J.S."/>
        </authorList>
    </citation>
    <scope>NUCLEOTIDE SEQUENCE</scope>
    <source>
        <tissue evidence="1">Brain</tissue>
    </source>
</reference>
<evidence type="ECO:0000313" key="1">
    <source>
        <dbReference type="EMBL" id="SBP68417.1"/>
    </source>
</evidence>
<dbReference type="PANTHER" id="PTHR47510">
    <property type="entry name" value="REVERSE TRANSCRIPTASE DOMAIN-CONTAINING PROTEIN"/>
    <property type="match status" value="1"/>
</dbReference>
<feature type="non-terminal residue" evidence="1">
    <location>
        <position position="1"/>
    </location>
</feature>
<dbReference type="Gene3D" id="3.60.10.10">
    <property type="entry name" value="Endonuclease/exonuclease/phosphatase"/>
    <property type="match status" value="1"/>
</dbReference>
<dbReference type="InterPro" id="IPR036691">
    <property type="entry name" value="Endo/exonu/phosph_ase_sf"/>
</dbReference>
<gene>
    <name evidence="1" type="primary">Nfu_g_1_025482</name>
</gene>
<evidence type="ECO:0008006" key="2">
    <source>
        <dbReference type="Google" id="ProtNLM"/>
    </source>
</evidence>
<sequence>GSVTPETVYTEIKCCAVLCLTETWLNNNMPDSAFQIDGFQLFRADRDYRSGKTRGGGLCAYVNGGWCTNCVLVKSYCSEAIELMTVKCRPHCLPRESTAVFVTTVYIPPGANASTIARIAQQELYDTISSLQSKHPEVFYVVAGDFNHMKLTDILPSFYQHVTISTRGDNTLDCVYTNIRGAYRALPHPQLGLSDHVSLLLVPTYRPLLRRIGPTKKTVIVWPTDAAYVLQD</sequence>
<proteinExistence type="predicted"/>
<accession>A0A1A8BLB8</accession>
<dbReference type="SUPFAM" id="SSF56219">
    <property type="entry name" value="DNase I-like"/>
    <property type="match status" value="1"/>
</dbReference>
<name>A0A1A8BLB8_NOTKA</name>
<dbReference type="PANTHER" id="PTHR47510:SF3">
    <property type="entry name" value="ENDO_EXONUCLEASE_PHOSPHATASE DOMAIN-CONTAINING PROTEIN"/>
    <property type="match status" value="1"/>
</dbReference>
<dbReference type="AlphaFoldDB" id="A0A1A8BLB8"/>
<dbReference type="EMBL" id="HADZ01004476">
    <property type="protein sequence ID" value="SBP68417.1"/>
    <property type="molecule type" value="Transcribed_RNA"/>
</dbReference>